<accession>A0AAV4CMV0</accession>
<protein>
    <submittedName>
        <fullName evidence="1">Uncharacterized protein</fullName>
    </submittedName>
</protein>
<sequence length="153" mass="17072">MRPLFPGLSVLENLLTFWHEWGYKKIPEKRELSQVLRSGLHGGHDIRVGEITDTRWIYLSRKVSLSSQGLLWPPTLRDYSGAQLSELTLAPSSQKVTLALSSQSLLWRPALRMLLWPSALRACSGAQLSELALAPSSQEVTLSPVLSESDESF</sequence>
<gene>
    <name evidence="1" type="ORF">PoB_005985300</name>
</gene>
<keyword evidence="2" id="KW-1185">Reference proteome</keyword>
<organism evidence="1 2">
    <name type="scientific">Plakobranchus ocellatus</name>
    <dbReference type="NCBI Taxonomy" id="259542"/>
    <lineage>
        <taxon>Eukaryota</taxon>
        <taxon>Metazoa</taxon>
        <taxon>Spiralia</taxon>
        <taxon>Lophotrochozoa</taxon>
        <taxon>Mollusca</taxon>
        <taxon>Gastropoda</taxon>
        <taxon>Heterobranchia</taxon>
        <taxon>Euthyneura</taxon>
        <taxon>Panpulmonata</taxon>
        <taxon>Sacoglossa</taxon>
        <taxon>Placobranchoidea</taxon>
        <taxon>Plakobranchidae</taxon>
        <taxon>Plakobranchus</taxon>
    </lineage>
</organism>
<dbReference type="AlphaFoldDB" id="A0AAV4CMV0"/>
<evidence type="ECO:0000313" key="1">
    <source>
        <dbReference type="EMBL" id="GFO33348.1"/>
    </source>
</evidence>
<dbReference type="EMBL" id="BLXT01006771">
    <property type="protein sequence ID" value="GFO33348.1"/>
    <property type="molecule type" value="Genomic_DNA"/>
</dbReference>
<proteinExistence type="predicted"/>
<comment type="caution">
    <text evidence="1">The sequence shown here is derived from an EMBL/GenBank/DDBJ whole genome shotgun (WGS) entry which is preliminary data.</text>
</comment>
<dbReference type="Proteomes" id="UP000735302">
    <property type="component" value="Unassembled WGS sequence"/>
</dbReference>
<reference evidence="1 2" key="1">
    <citation type="journal article" date="2021" name="Elife">
        <title>Chloroplast acquisition without the gene transfer in kleptoplastic sea slugs, Plakobranchus ocellatus.</title>
        <authorList>
            <person name="Maeda T."/>
            <person name="Takahashi S."/>
            <person name="Yoshida T."/>
            <person name="Shimamura S."/>
            <person name="Takaki Y."/>
            <person name="Nagai Y."/>
            <person name="Toyoda A."/>
            <person name="Suzuki Y."/>
            <person name="Arimoto A."/>
            <person name="Ishii H."/>
            <person name="Satoh N."/>
            <person name="Nishiyama T."/>
            <person name="Hasebe M."/>
            <person name="Maruyama T."/>
            <person name="Minagawa J."/>
            <person name="Obokata J."/>
            <person name="Shigenobu S."/>
        </authorList>
    </citation>
    <scope>NUCLEOTIDE SEQUENCE [LARGE SCALE GENOMIC DNA]</scope>
</reference>
<evidence type="ECO:0000313" key="2">
    <source>
        <dbReference type="Proteomes" id="UP000735302"/>
    </source>
</evidence>
<name>A0AAV4CMV0_9GAST</name>